<protein>
    <submittedName>
        <fullName evidence="1">Uncharacterized protein</fullName>
    </submittedName>
</protein>
<feature type="non-terminal residue" evidence="1">
    <location>
        <position position="1"/>
    </location>
</feature>
<evidence type="ECO:0000313" key="1">
    <source>
        <dbReference type="EMBL" id="EFN62205.1"/>
    </source>
</evidence>
<evidence type="ECO:0000313" key="2">
    <source>
        <dbReference type="Proteomes" id="UP000000311"/>
    </source>
</evidence>
<proteinExistence type="predicted"/>
<feature type="non-terminal residue" evidence="1">
    <location>
        <position position="98"/>
    </location>
</feature>
<name>E2AWI4_CAMFO</name>
<dbReference type="AlphaFoldDB" id="E2AWI4"/>
<dbReference type="Proteomes" id="UP000000311">
    <property type="component" value="Unassembled WGS sequence"/>
</dbReference>
<accession>E2AWI4</accession>
<dbReference type="OMA" id="FNAFICH"/>
<gene>
    <name evidence="1" type="ORF">EAG_00167</name>
</gene>
<reference evidence="1 2" key="1">
    <citation type="journal article" date="2010" name="Science">
        <title>Genomic comparison of the ants Camponotus floridanus and Harpegnathos saltator.</title>
        <authorList>
            <person name="Bonasio R."/>
            <person name="Zhang G."/>
            <person name="Ye C."/>
            <person name="Mutti N.S."/>
            <person name="Fang X."/>
            <person name="Qin N."/>
            <person name="Donahue G."/>
            <person name="Yang P."/>
            <person name="Li Q."/>
            <person name="Li C."/>
            <person name="Zhang P."/>
            <person name="Huang Z."/>
            <person name="Berger S.L."/>
            <person name="Reinberg D."/>
            <person name="Wang J."/>
            <person name="Liebig J."/>
        </authorList>
    </citation>
    <scope>NUCLEOTIDE SEQUENCE [LARGE SCALE GENOMIC DNA]</scope>
    <source>
        <strain evidence="2">C129</strain>
    </source>
</reference>
<sequence>DAPARSWILNHFGHTSSNPCSKCRIVGIRCEDQIVFMGINHCLRTNDEYSKLDDEDHHKGPTPLSRLPMGLVSQVPFEYMHLICLGVVKKLLNAWITG</sequence>
<dbReference type="InParanoid" id="E2AWI4"/>
<dbReference type="PANTHER" id="PTHR33053:SF26">
    <property type="entry name" value="TRANSPOSASE DOMAIN-CONTAINING PROTEIN"/>
    <property type="match status" value="1"/>
</dbReference>
<dbReference type="EMBL" id="GL443304">
    <property type="protein sequence ID" value="EFN62205.1"/>
    <property type="molecule type" value="Genomic_DNA"/>
</dbReference>
<dbReference type="PANTHER" id="PTHR33053">
    <property type="entry name" value="PROTEIN, PUTATIVE-RELATED"/>
    <property type="match status" value="1"/>
</dbReference>
<organism evidence="2">
    <name type="scientific">Camponotus floridanus</name>
    <name type="common">Florida carpenter ant</name>
    <dbReference type="NCBI Taxonomy" id="104421"/>
    <lineage>
        <taxon>Eukaryota</taxon>
        <taxon>Metazoa</taxon>
        <taxon>Ecdysozoa</taxon>
        <taxon>Arthropoda</taxon>
        <taxon>Hexapoda</taxon>
        <taxon>Insecta</taxon>
        <taxon>Pterygota</taxon>
        <taxon>Neoptera</taxon>
        <taxon>Endopterygota</taxon>
        <taxon>Hymenoptera</taxon>
        <taxon>Apocrita</taxon>
        <taxon>Aculeata</taxon>
        <taxon>Formicoidea</taxon>
        <taxon>Formicidae</taxon>
        <taxon>Formicinae</taxon>
        <taxon>Camponotus</taxon>
    </lineage>
</organism>
<keyword evidence="2" id="KW-1185">Reference proteome</keyword>